<feature type="region of interest" description="Disordered" evidence="1">
    <location>
        <begin position="181"/>
        <end position="202"/>
    </location>
</feature>
<sequence length="202" mass="22738">MKNDNTKGSFESNQKEPFCERLNLLLKGRSLYRAAKDWDINFSTLKNYYARPESSPRIEVVRKIASIEGVTIGWLLGQSPDENDAMLERWIDDAVIAVEPKKDKHKESRNTLVHVSYETTLVSILSILNEHEIKSLFELIARKGVDTVLKLKDERNLQLIQCSDYEKERLLTFLESTVKKGSSAVGADVASPGPLGDSKKAG</sequence>
<reference evidence="2 3" key="1">
    <citation type="submission" date="2017-06" db="EMBL/GenBank/DDBJ databases">
        <title>Origin of plasmid-mediated fosfomycin resistance gene fosA3.</title>
        <authorList>
            <person name="Ito R."/>
            <person name="Pacey M.P."/>
            <person name="Doi Y."/>
        </authorList>
    </citation>
    <scope>NUCLEOTIDE SEQUENCE [LARGE SCALE GENOMIC DNA]</scope>
    <source>
        <strain evidence="2 3">YDC799</strain>
    </source>
</reference>
<accession>A0A248KKA9</accession>
<dbReference type="AlphaFoldDB" id="A0A248KKA9"/>
<protein>
    <submittedName>
        <fullName evidence="2">Uncharacterized protein</fullName>
    </submittedName>
</protein>
<evidence type="ECO:0000313" key="2">
    <source>
        <dbReference type="EMBL" id="ASG63812.1"/>
    </source>
</evidence>
<dbReference type="Proteomes" id="UP000197098">
    <property type="component" value="Chromosome"/>
</dbReference>
<dbReference type="InterPro" id="IPR010982">
    <property type="entry name" value="Lambda_DNA-bd_dom_sf"/>
</dbReference>
<proteinExistence type="predicted"/>
<gene>
    <name evidence="2" type="ORF">CEW81_17020</name>
</gene>
<dbReference type="GO" id="GO:0003677">
    <property type="term" value="F:DNA binding"/>
    <property type="evidence" value="ECO:0007669"/>
    <property type="project" value="InterPro"/>
</dbReference>
<dbReference type="Gene3D" id="1.10.260.40">
    <property type="entry name" value="lambda repressor-like DNA-binding domains"/>
    <property type="match status" value="1"/>
</dbReference>
<name>A0A248KKA9_9ENTR</name>
<evidence type="ECO:0000256" key="1">
    <source>
        <dbReference type="SAM" id="MobiDB-lite"/>
    </source>
</evidence>
<dbReference type="SUPFAM" id="SSF47413">
    <property type="entry name" value="lambda repressor-like DNA-binding domains"/>
    <property type="match status" value="1"/>
</dbReference>
<dbReference type="EMBL" id="CP022114">
    <property type="protein sequence ID" value="ASG63812.1"/>
    <property type="molecule type" value="Genomic_DNA"/>
</dbReference>
<evidence type="ECO:0000313" key="3">
    <source>
        <dbReference type="Proteomes" id="UP000197098"/>
    </source>
</evidence>
<organism evidence="2 3">
    <name type="scientific">Kluyvera genomosp. 3</name>
    <dbReference type="NCBI Taxonomy" id="2774055"/>
    <lineage>
        <taxon>Bacteria</taxon>
        <taxon>Pseudomonadati</taxon>
        <taxon>Pseudomonadota</taxon>
        <taxon>Gammaproteobacteria</taxon>
        <taxon>Enterobacterales</taxon>
        <taxon>Enterobacteriaceae</taxon>
        <taxon>Kluyvera</taxon>
    </lineage>
</organism>